<accession>A0ABT7BCB1</accession>
<organism evidence="1 2">
    <name type="scientific">Roseofilum capinflatum BLCC-M114</name>
    <dbReference type="NCBI Taxonomy" id="3022440"/>
    <lineage>
        <taxon>Bacteria</taxon>
        <taxon>Bacillati</taxon>
        <taxon>Cyanobacteriota</taxon>
        <taxon>Cyanophyceae</taxon>
        <taxon>Desertifilales</taxon>
        <taxon>Desertifilaceae</taxon>
        <taxon>Roseofilum</taxon>
        <taxon>Roseofilum capinflatum</taxon>
    </lineage>
</organism>
<proteinExistence type="predicted"/>
<comment type="caution">
    <text evidence="1">The sequence shown here is derived from an EMBL/GenBank/DDBJ whole genome shotgun (WGS) entry which is preliminary data.</text>
</comment>
<dbReference type="RefSeq" id="WP_283769099.1">
    <property type="nucleotide sequence ID" value="NZ_JAQOSO010000114.1"/>
</dbReference>
<evidence type="ECO:0000313" key="1">
    <source>
        <dbReference type="EMBL" id="MDJ1176829.1"/>
    </source>
</evidence>
<keyword evidence="2" id="KW-1185">Reference proteome</keyword>
<dbReference type="Proteomes" id="UP001235849">
    <property type="component" value="Unassembled WGS sequence"/>
</dbReference>
<dbReference type="PANTHER" id="PTHR34706:SF1">
    <property type="entry name" value="VWFA DOMAIN-CONTAINING PROTEIN"/>
    <property type="match status" value="1"/>
</dbReference>
<dbReference type="EMBL" id="JAQOSO010000114">
    <property type="protein sequence ID" value="MDJ1176829.1"/>
    <property type="molecule type" value="Genomic_DNA"/>
</dbReference>
<name>A0ABT7BCB1_9CYAN</name>
<evidence type="ECO:0008006" key="3">
    <source>
        <dbReference type="Google" id="ProtNLM"/>
    </source>
</evidence>
<gene>
    <name evidence="1" type="ORF">PMG25_22320</name>
</gene>
<sequence>MTEAAILQNRDYTVIIARSPGDNHPTSPEFKRAWEQARSGLLALYRQCAELDPDCLTLYNAAVFNGSVVNPVSCSSEEEIIALLDSYDRHQAIALEETVKLALDDYFTRKANEQTKPNGEIILVILDREPQNRMKLIKLLVEATQKMDTQEELGITFIQVGDDVLTRGFLKSLDDDLATAGARLDIADTKSMDELDSGSLTDVLMGAIYD</sequence>
<protein>
    <recommendedName>
        <fullName evidence="3">VWFA domain-containing protein</fullName>
    </recommendedName>
</protein>
<dbReference type="PANTHER" id="PTHR34706">
    <property type="entry name" value="SLR1338 PROTEIN"/>
    <property type="match status" value="1"/>
</dbReference>
<reference evidence="1 2" key="1">
    <citation type="submission" date="2023-01" db="EMBL/GenBank/DDBJ databases">
        <title>Novel diversity within Roseofilum (Cyanobacteria; Desertifilaceae) from marine benthic mats with descriptions of four novel species.</title>
        <authorList>
            <person name="Wang Y."/>
            <person name="Berthold D.E."/>
            <person name="Hu J."/>
            <person name="Lefler F.W."/>
            <person name="Laughinghouse H.D. IV."/>
        </authorList>
    </citation>
    <scope>NUCLEOTIDE SEQUENCE [LARGE SCALE GENOMIC DNA]</scope>
    <source>
        <strain evidence="1 2">BLCC-M114</strain>
    </source>
</reference>
<evidence type="ECO:0000313" key="2">
    <source>
        <dbReference type="Proteomes" id="UP001235849"/>
    </source>
</evidence>